<dbReference type="EMBL" id="GL883010">
    <property type="protein sequence ID" value="EGG22023.1"/>
    <property type="molecule type" value="Genomic_DNA"/>
</dbReference>
<dbReference type="AlphaFoldDB" id="F4PQR5"/>
<dbReference type="GeneID" id="14872941"/>
<dbReference type="Gene3D" id="2.60.210.10">
    <property type="entry name" value="Apoptosis, Tumor Necrosis Factor Receptor Associated Protein 2, Chain A"/>
    <property type="match status" value="1"/>
</dbReference>
<sequence length="323" mass="37433">MNNNRAELSIKQRVASQSELDALTCPICRFLMTAPVKQSSSETTGTCPQCRIPISNGGLSNLLLADHYLSHLRVDSLVNQFRYNQENKEWEKDARGCQEIVTVEISKDHKLICKFNPVKCKHQGCDVEVLKEDMDSHLVLISFLLIGIYIVQDDYPYLLCTILLCDFRPNIPCPYSDVGDDRYRSPQQELKECKQSIRETNKKQSMIKFEWVIDEYLDNSDYFDMGGFNWFLNAREEENEDIGFYLYLDHNHQKKRVKVDFTLEVQFPRQPLYTQKKDSIVHVYKKGCSGYGILTDSHINDLNQNDSVIVTFKGQVLSSKDKK</sequence>
<organism evidence="2 3">
    <name type="scientific">Cavenderia fasciculata</name>
    <name type="common">Slime mold</name>
    <name type="synonym">Dictyostelium fasciculatum</name>
    <dbReference type="NCBI Taxonomy" id="261658"/>
    <lineage>
        <taxon>Eukaryota</taxon>
        <taxon>Amoebozoa</taxon>
        <taxon>Evosea</taxon>
        <taxon>Eumycetozoa</taxon>
        <taxon>Dictyostelia</taxon>
        <taxon>Acytosteliales</taxon>
        <taxon>Cavenderiaceae</taxon>
        <taxon>Cavenderia</taxon>
    </lineage>
</organism>
<accession>F4PQR5</accession>
<reference evidence="3" key="1">
    <citation type="journal article" date="2011" name="Genome Res.">
        <title>Phylogeny-wide analysis of social amoeba genomes highlights ancient origins for complex intercellular communication.</title>
        <authorList>
            <person name="Heidel A.J."/>
            <person name="Lawal H.M."/>
            <person name="Felder M."/>
            <person name="Schilde C."/>
            <person name="Helps N.R."/>
            <person name="Tunggal B."/>
            <person name="Rivero F."/>
            <person name="John U."/>
            <person name="Schleicher M."/>
            <person name="Eichinger L."/>
            <person name="Platzer M."/>
            <person name="Noegel A.A."/>
            <person name="Schaap P."/>
            <person name="Gloeckner G."/>
        </authorList>
    </citation>
    <scope>NUCLEOTIDE SEQUENCE [LARGE SCALE GENOMIC DNA]</scope>
    <source>
        <strain evidence="3">SH3</strain>
    </source>
</reference>
<evidence type="ECO:0000259" key="1">
    <source>
        <dbReference type="Pfam" id="PF00917"/>
    </source>
</evidence>
<dbReference type="CDD" id="cd00121">
    <property type="entry name" value="MATH"/>
    <property type="match status" value="1"/>
</dbReference>
<dbReference type="Pfam" id="PF00917">
    <property type="entry name" value="MATH"/>
    <property type="match status" value="1"/>
</dbReference>
<name>F4PQR5_CACFS</name>
<dbReference type="KEGG" id="dfa:DFA_01912"/>
<dbReference type="Proteomes" id="UP000007797">
    <property type="component" value="Unassembled WGS sequence"/>
</dbReference>
<dbReference type="SUPFAM" id="SSF57850">
    <property type="entry name" value="RING/U-box"/>
    <property type="match status" value="1"/>
</dbReference>
<proteinExistence type="predicted"/>
<protein>
    <recommendedName>
        <fullName evidence="1">MATH domain-containing protein</fullName>
    </recommendedName>
</protein>
<dbReference type="Gene3D" id="3.30.40.10">
    <property type="entry name" value="Zinc/RING finger domain, C3HC4 (zinc finger)"/>
    <property type="match status" value="1"/>
</dbReference>
<dbReference type="SUPFAM" id="SSF49599">
    <property type="entry name" value="TRAF domain-like"/>
    <property type="match status" value="1"/>
</dbReference>
<keyword evidence="3" id="KW-1185">Reference proteome</keyword>
<feature type="domain" description="MATH" evidence="1">
    <location>
        <begin position="220"/>
        <end position="312"/>
    </location>
</feature>
<gene>
    <name evidence="2" type="ORF">DFA_01912</name>
</gene>
<dbReference type="InterPro" id="IPR008974">
    <property type="entry name" value="TRAF-like"/>
</dbReference>
<evidence type="ECO:0000313" key="3">
    <source>
        <dbReference type="Proteomes" id="UP000007797"/>
    </source>
</evidence>
<dbReference type="InterPro" id="IPR002083">
    <property type="entry name" value="MATH/TRAF_dom"/>
</dbReference>
<dbReference type="OrthoDB" id="9049620at2759"/>
<dbReference type="RefSeq" id="XP_004359874.1">
    <property type="nucleotide sequence ID" value="XM_004359817.1"/>
</dbReference>
<dbReference type="InterPro" id="IPR013083">
    <property type="entry name" value="Znf_RING/FYVE/PHD"/>
</dbReference>
<evidence type="ECO:0000313" key="2">
    <source>
        <dbReference type="EMBL" id="EGG22023.1"/>
    </source>
</evidence>